<protein>
    <submittedName>
        <fullName evidence="2">Uncharacterized protein</fullName>
    </submittedName>
</protein>
<keyword evidence="1" id="KW-1133">Transmembrane helix</keyword>
<keyword evidence="1" id="KW-0472">Membrane</keyword>
<dbReference type="Proteomes" id="UP001589747">
    <property type="component" value="Unassembled WGS sequence"/>
</dbReference>
<proteinExistence type="predicted"/>
<comment type="caution">
    <text evidence="2">The sequence shown here is derived from an EMBL/GenBank/DDBJ whole genome shotgun (WGS) entry which is preliminary data.</text>
</comment>
<feature type="transmembrane region" description="Helical" evidence="1">
    <location>
        <begin position="133"/>
        <end position="152"/>
    </location>
</feature>
<feature type="transmembrane region" description="Helical" evidence="1">
    <location>
        <begin position="6"/>
        <end position="24"/>
    </location>
</feature>
<feature type="transmembrane region" description="Helical" evidence="1">
    <location>
        <begin position="31"/>
        <end position="51"/>
    </location>
</feature>
<feature type="transmembrane region" description="Helical" evidence="1">
    <location>
        <begin position="63"/>
        <end position="87"/>
    </location>
</feature>
<dbReference type="RefSeq" id="WP_377500859.1">
    <property type="nucleotide sequence ID" value="NZ_JBHMDO010000047.1"/>
</dbReference>
<keyword evidence="1" id="KW-0812">Transmembrane</keyword>
<keyword evidence="3" id="KW-1185">Reference proteome</keyword>
<name>A0ABV5KXT3_9BACL</name>
<dbReference type="EMBL" id="JBHMDO010000047">
    <property type="protein sequence ID" value="MFB9330042.1"/>
    <property type="molecule type" value="Genomic_DNA"/>
</dbReference>
<gene>
    <name evidence="2" type="ORF">ACFFSY_29215</name>
</gene>
<organism evidence="2 3">
    <name type="scientific">Paenibacillus aurantiacus</name>
    <dbReference type="NCBI Taxonomy" id="1936118"/>
    <lineage>
        <taxon>Bacteria</taxon>
        <taxon>Bacillati</taxon>
        <taxon>Bacillota</taxon>
        <taxon>Bacilli</taxon>
        <taxon>Bacillales</taxon>
        <taxon>Paenibacillaceae</taxon>
        <taxon>Paenibacillus</taxon>
    </lineage>
</organism>
<feature type="transmembrane region" description="Helical" evidence="1">
    <location>
        <begin position="94"/>
        <end position="113"/>
    </location>
</feature>
<sequence length="158" mass="18117">MIIVIYVVFSLICIHILIGLSSKLPLVVNFLLFMAIDVALTNKLIIIGFNYKLFQINTRSIPHFVSLILHNDFTITFVLLTFANVFLTTKKNGTRIAISVYGFAAQLFLGMTLRWNDVLTDTGWTTLMESTMIIFIMAYTLILGKVFHYMAAKERWIR</sequence>
<evidence type="ECO:0000256" key="1">
    <source>
        <dbReference type="SAM" id="Phobius"/>
    </source>
</evidence>
<accession>A0ABV5KXT3</accession>
<evidence type="ECO:0000313" key="3">
    <source>
        <dbReference type="Proteomes" id="UP001589747"/>
    </source>
</evidence>
<reference evidence="2 3" key="1">
    <citation type="submission" date="2024-09" db="EMBL/GenBank/DDBJ databases">
        <authorList>
            <person name="Sun Q."/>
            <person name="Mori K."/>
        </authorList>
    </citation>
    <scope>NUCLEOTIDE SEQUENCE [LARGE SCALE GENOMIC DNA]</scope>
    <source>
        <strain evidence="2 3">TISTR 2452</strain>
    </source>
</reference>
<evidence type="ECO:0000313" key="2">
    <source>
        <dbReference type="EMBL" id="MFB9330042.1"/>
    </source>
</evidence>